<dbReference type="Gene3D" id="1.25.40.10">
    <property type="entry name" value="Tetratricopeptide repeat domain"/>
    <property type="match status" value="2"/>
</dbReference>
<dbReference type="SMART" id="SM00028">
    <property type="entry name" value="TPR"/>
    <property type="match status" value="2"/>
</dbReference>
<dbReference type="EMBL" id="QNBE01000061">
    <property type="protein sequence ID" value="RKX69895.1"/>
    <property type="molecule type" value="Genomic_DNA"/>
</dbReference>
<protein>
    <recommendedName>
        <fullName evidence="4">Tetratricopeptide repeat protein</fullName>
    </recommendedName>
</protein>
<dbReference type="InterPro" id="IPR011990">
    <property type="entry name" value="TPR-like_helical_dom_sf"/>
</dbReference>
<organism evidence="2 3">
    <name type="scientific">candidate division WOR-3 bacterium</name>
    <dbReference type="NCBI Taxonomy" id="2052148"/>
    <lineage>
        <taxon>Bacteria</taxon>
        <taxon>Bacteria division WOR-3</taxon>
    </lineage>
</organism>
<dbReference type="InterPro" id="IPR019734">
    <property type="entry name" value="TPR_rpt"/>
</dbReference>
<keyword evidence="1" id="KW-0802">TPR repeat</keyword>
<dbReference type="AlphaFoldDB" id="A0A660SGE8"/>
<dbReference type="Proteomes" id="UP000268469">
    <property type="component" value="Unassembled WGS sequence"/>
</dbReference>
<evidence type="ECO:0000313" key="3">
    <source>
        <dbReference type="Proteomes" id="UP000268469"/>
    </source>
</evidence>
<sequence>MRPLTILLLLFLFCSDRAQRLRRAREYISRFAYREAEGELLPFRDKPDAEARYLLGICALAKRDLIKAKTHFSVVVELDTTYRDSITRVYLASIKKQISVNDYKRAESLFADLVAIVPNPNLGSEIRYLGEIYYRERNYRYAIPILLSVVQSETVKTRVWKVKRMLIECYTEEGEYGKALALIEDLIAQGLDGGLVIARGMAYFRLAERFKREGEFDSAEYYARATIENLMPKSLIDDSYYILGEIYEARKDTGKALSYFKKVIRLNPYLKGTLVQKARAKIESLSMKKEG</sequence>
<dbReference type="PROSITE" id="PS50293">
    <property type="entry name" value="TPR_REGION"/>
    <property type="match status" value="1"/>
</dbReference>
<reference evidence="2 3" key="1">
    <citation type="submission" date="2018-06" db="EMBL/GenBank/DDBJ databases">
        <title>Extensive metabolic versatility and redundancy in microbially diverse, dynamic hydrothermal sediments.</title>
        <authorList>
            <person name="Dombrowski N."/>
            <person name="Teske A."/>
            <person name="Baker B.J."/>
        </authorList>
    </citation>
    <scope>NUCLEOTIDE SEQUENCE [LARGE SCALE GENOMIC DNA]</scope>
    <source>
        <strain evidence="2">B36_G15</strain>
    </source>
</reference>
<name>A0A660SGE8_UNCW3</name>
<gene>
    <name evidence="2" type="ORF">DRP53_06775</name>
</gene>
<comment type="caution">
    <text evidence="2">The sequence shown here is derived from an EMBL/GenBank/DDBJ whole genome shotgun (WGS) entry which is preliminary data.</text>
</comment>
<feature type="repeat" description="TPR" evidence="1">
    <location>
        <begin position="237"/>
        <end position="270"/>
    </location>
</feature>
<dbReference type="PROSITE" id="PS50005">
    <property type="entry name" value="TPR"/>
    <property type="match status" value="1"/>
</dbReference>
<evidence type="ECO:0000256" key="1">
    <source>
        <dbReference type="PROSITE-ProRule" id="PRU00339"/>
    </source>
</evidence>
<dbReference type="Pfam" id="PF13181">
    <property type="entry name" value="TPR_8"/>
    <property type="match status" value="1"/>
</dbReference>
<proteinExistence type="predicted"/>
<evidence type="ECO:0008006" key="4">
    <source>
        <dbReference type="Google" id="ProtNLM"/>
    </source>
</evidence>
<dbReference type="SUPFAM" id="SSF81901">
    <property type="entry name" value="HCP-like"/>
    <property type="match status" value="1"/>
</dbReference>
<accession>A0A660SGE8</accession>
<evidence type="ECO:0000313" key="2">
    <source>
        <dbReference type="EMBL" id="RKX69895.1"/>
    </source>
</evidence>